<dbReference type="EMBL" id="CM017620">
    <property type="protein sequence ID" value="TYI02268.1"/>
    <property type="molecule type" value="Genomic_DNA"/>
</dbReference>
<evidence type="ECO:0000313" key="3">
    <source>
        <dbReference type="Proteomes" id="UP000322667"/>
    </source>
</evidence>
<dbReference type="Proteomes" id="UP000322667">
    <property type="component" value="Chromosome A11"/>
</dbReference>
<organism evidence="2 3">
    <name type="scientific">Gossypium tomentosum</name>
    <name type="common">Hawaiian cotton</name>
    <name type="synonym">Gossypium sandvicense</name>
    <dbReference type="NCBI Taxonomy" id="34277"/>
    <lineage>
        <taxon>Eukaryota</taxon>
        <taxon>Viridiplantae</taxon>
        <taxon>Streptophyta</taxon>
        <taxon>Embryophyta</taxon>
        <taxon>Tracheophyta</taxon>
        <taxon>Spermatophyta</taxon>
        <taxon>Magnoliopsida</taxon>
        <taxon>eudicotyledons</taxon>
        <taxon>Gunneridae</taxon>
        <taxon>Pentapetalae</taxon>
        <taxon>rosids</taxon>
        <taxon>malvids</taxon>
        <taxon>Malvales</taxon>
        <taxon>Malvaceae</taxon>
        <taxon>Malvoideae</taxon>
        <taxon>Gossypium</taxon>
    </lineage>
</organism>
<feature type="region of interest" description="Disordered" evidence="1">
    <location>
        <begin position="69"/>
        <end position="98"/>
    </location>
</feature>
<reference evidence="2 3" key="1">
    <citation type="submission" date="2019-07" db="EMBL/GenBank/DDBJ databases">
        <title>WGS assembly of Gossypium tomentosum.</title>
        <authorList>
            <person name="Chen Z.J."/>
            <person name="Sreedasyam A."/>
            <person name="Ando A."/>
            <person name="Song Q."/>
            <person name="De L."/>
            <person name="Hulse-Kemp A."/>
            <person name="Ding M."/>
            <person name="Ye W."/>
            <person name="Kirkbride R."/>
            <person name="Jenkins J."/>
            <person name="Plott C."/>
            <person name="Lovell J."/>
            <person name="Lin Y.-M."/>
            <person name="Vaughn R."/>
            <person name="Liu B."/>
            <person name="Li W."/>
            <person name="Simpson S."/>
            <person name="Scheffler B."/>
            <person name="Saski C."/>
            <person name="Grover C."/>
            <person name="Hu G."/>
            <person name="Conover J."/>
            <person name="Carlson J."/>
            <person name="Shu S."/>
            <person name="Boston L."/>
            <person name="Williams M."/>
            <person name="Peterson D."/>
            <person name="Mcgee K."/>
            <person name="Jones D."/>
            <person name="Wendel J."/>
            <person name="Stelly D."/>
            <person name="Grimwood J."/>
            <person name="Schmutz J."/>
        </authorList>
    </citation>
    <scope>NUCLEOTIDE SEQUENCE [LARGE SCALE GENOMIC DNA]</scope>
    <source>
        <strain evidence="2">7179.01</strain>
    </source>
</reference>
<keyword evidence="3" id="KW-1185">Reference proteome</keyword>
<evidence type="ECO:0000313" key="2">
    <source>
        <dbReference type="EMBL" id="TYI02268.1"/>
    </source>
</evidence>
<evidence type="ECO:0000256" key="1">
    <source>
        <dbReference type="SAM" id="MobiDB-lite"/>
    </source>
</evidence>
<sequence>MSMGSSRQISSVTLFHLSLLLLLIVIIILPVSNGAIYRIHDLSLTNKHKVMMMDLKHFPINLLTKGVPIPPSAPSKRHNVQPDDAFLGSTPAKDGQRD</sequence>
<name>A0A5D2NDZ6_GOSTO</name>
<proteinExistence type="predicted"/>
<accession>A0A5D2NDZ6</accession>
<protein>
    <submittedName>
        <fullName evidence="2">Uncharacterized protein</fullName>
    </submittedName>
</protein>
<dbReference type="AlphaFoldDB" id="A0A5D2NDZ6"/>
<gene>
    <name evidence="2" type="ORF">ES332_A11G257100v1</name>
</gene>